<proteinExistence type="predicted"/>
<reference evidence="1 2" key="1">
    <citation type="submission" date="2022-05" db="EMBL/GenBank/DDBJ databases">
        <title>Genome Sequencing of Bee-Associated Microbes.</title>
        <authorList>
            <person name="Dunlap C."/>
        </authorList>
    </citation>
    <scope>NUCLEOTIDE SEQUENCE [LARGE SCALE GENOMIC DNA]</scope>
    <source>
        <strain evidence="1 2">NRRL BD-083</strain>
    </source>
</reference>
<organism evidence="1 2">
    <name type="scientific">Lysinibacillus xylanilyticus</name>
    <dbReference type="NCBI Taxonomy" id="582475"/>
    <lineage>
        <taxon>Bacteria</taxon>
        <taxon>Bacillati</taxon>
        <taxon>Bacillota</taxon>
        <taxon>Bacilli</taxon>
        <taxon>Bacillales</taxon>
        <taxon>Bacillaceae</taxon>
        <taxon>Lysinibacillus</taxon>
    </lineage>
</organism>
<dbReference type="Proteomes" id="UP001527052">
    <property type="component" value="Unassembled WGS sequence"/>
</dbReference>
<gene>
    <name evidence="1" type="ORF">M5W82_10100</name>
</gene>
<name>A0ABT4EQN2_9BACI</name>
<evidence type="ECO:0000313" key="2">
    <source>
        <dbReference type="Proteomes" id="UP001527052"/>
    </source>
</evidence>
<keyword evidence="2" id="KW-1185">Reference proteome</keyword>
<dbReference type="RefSeq" id="WP_268637389.1">
    <property type="nucleotide sequence ID" value="NZ_JAMDLZ010000017.1"/>
</dbReference>
<dbReference type="EMBL" id="JAMDLZ010000017">
    <property type="protein sequence ID" value="MCY9547308.1"/>
    <property type="molecule type" value="Genomic_DNA"/>
</dbReference>
<accession>A0ABT4EQN2</accession>
<comment type="caution">
    <text evidence="1">The sequence shown here is derived from an EMBL/GenBank/DDBJ whole genome shotgun (WGS) entry which is preliminary data.</text>
</comment>
<evidence type="ECO:0000313" key="1">
    <source>
        <dbReference type="EMBL" id="MCY9547308.1"/>
    </source>
</evidence>
<protein>
    <submittedName>
        <fullName evidence="1">Uncharacterized protein</fullName>
    </submittedName>
</protein>
<sequence>MDQDYEFKHKKEEYFSKLIFDGFISALNSHKTLFKTLDSKKETHGLTIAFAYLTEAHNYYLNAATLLAVDVELLDIRSEFDRLFYHFSEYNKAVLEDTQATLSHQWSDTKFRDFVNSFKKVANLLNIVGVDFFVNEALSSDKK</sequence>